<accession>A0A5A7VEV8</accession>
<comment type="caution">
    <text evidence="2">The sequence shown here is derived from an EMBL/GenBank/DDBJ whole genome shotgun (WGS) entry which is preliminary data.</text>
</comment>
<sequence>MSKISYVAIVESLMYIMVFTRLDIAQVFGVVKSFYVEPKKTTLRDSQVLGYLRGTYSLKLIFEGGKSVLVGYIDSSDMAAGDLDNRKSNSNYLMTFVGGVFVLAIKVAKVCCTFYN</sequence>
<evidence type="ECO:0000313" key="2">
    <source>
        <dbReference type="EMBL" id="KAA0065834.1"/>
    </source>
</evidence>
<reference evidence="4 5" key="1">
    <citation type="submission" date="2019-08" db="EMBL/GenBank/DDBJ databases">
        <title>Draft genome sequences of two oriental melons (Cucumis melo L. var makuwa).</title>
        <authorList>
            <person name="Kwon S.-Y."/>
        </authorList>
    </citation>
    <scope>NUCLEOTIDE SEQUENCE [LARGE SCALE GENOMIC DNA]</scope>
    <source>
        <strain evidence="5">cv. Chang Bougi</strain>
        <strain evidence="4">cv. SW 3</strain>
        <tissue evidence="2">Leaf</tissue>
    </source>
</reference>
<dbReference type="EMBL" id="SSTE01001190">
    <property type="protein sequence ID" value="KAA0065834.1"/>
    <property type="molecule type" value="Genomic_DNA"/>
</dbReference>
<organism evidence="2 4">
    <name type="scientific">Cucumis melo var. makuwa</name>
    <name type="common">Oriental melon</name>
    <dbReference type="NCBI Taxonomy" id="1194695"/>
    <lineage>
        <taxon>Eukaryota</taxon>
        <taxon>Viridiplantae</taxon>
        <taxon>Streptophyta</taxon>
        <taxon>Embryophyta</taxon>
        <taxon>Tracheophyta</taxon>
        <taxon>Spermatophyta</taxon>
        <taxon>Magnoliopsida</taxon>
        <taxon>eudicotyledons</taxon>
        <taxon>Gunneridae</taxon>
        <taxon>Pentapetalae</taxon>
        <taxon>rosids</taxon>
        <taxon>fabids</taxon>
        <taxon>Cucurbitales</taxon>
        <taxon>Cucurbitaceae</taxon>
        <taxon>Benincaseae</taxon>
        <taxon>Cucumis</taxon>
    </lineage>
</organism>
<dbReference type="Proteomes" id="UP000321393">
    <property type="component" value="Unassembled WGS sequence"/>
</dbReference>
<evidence type="ECO:0000313" key="4">
    <source>
        <dbReference type="Proteomes" id="UP000321393"/>
    </source>
</evidence>
<protein>
    <submittedName>
        <fullName evidence="2">Retrovirus-related Pol polyprotein from transposon TNT 1-94</fullName>
    </submittedName>
</protein>
<proteinExistence type="predicted"/>
<dbReference type="EMBL" id="SSTD01004087">
    <property type="protein sequence ID" value="TYK24043.1"/>
    <property type="molecule type" value="Genomic_DNA"/>
</dbReference>
<evidence type="ECO:0000313" key="3">
    <source>
        <dbReference type="EMBL" id="TYK24043.1"/>
    </source>
</evidence>
<name>A0A5A7VEV8_CUCMM</name>
<dbReference type="PANTHER" id="PTHR11439:SF467">
    <property type="entry name" value="INTEGRASE CATALYTIC DOMAIN-CONTAINING PROTEIN"/>
    <property type="match status" value="1"/>
</dbReference>
<dbReference type="Proteomes" id="UP000321947">
    <property type="component" value="Unassembled WGS sequence"/>
</dbReference>
<keyword evidence="1" id="KW-1133">Transmembrane helix</keyword>
<feature type="transmembrane region" description="Helical" evidence="1">
    <location>
        <begin position="92"/>
        <end position="115"/>
    </location>
</feature>
<evidence type="ECO:0000256" key="1">
    <source>
        <dbReference type="SAM" id="Phobius"/>
    </source>
</evidence>
<dbReference type="PANTHER" id="PTHR11439">
    <property type="entry name" value="GAG-POL-RELATED RETROTRANSPOSON"/>
    <property type="match status" value="1"/>
</dbReference>
<evidence type="ECO:0000313" key="5">
    <source>
        <dbReference type="Proteomes" id="UP000321947"/>
    </source>
</evidence>
<feature type="transmembrane region" description="Helical" evidence="1">
    <location>
        <begin position="12"/>
        <end position="35"/>
    </location>
</feature>
<keyword evidence="1" id="KW-0472">Membrane</keyword>
<dbReference type="AlphaFoldDB" id="A0A5A7VEV8"/>
<keyword evidence="1" id="KW-0812">Transmembrane</keyword>
<gene>
    <name evidence="3" type="ORF">E5676_scaffold943G00050</name>
    <name evidence="2" type="ORF">E6C27_scaffold37G001440</name>
</gene>